<dbReference type="AlphaFoldDB" id="S4RR55"/>
<sequence>TLDMNSAHDRLLISSDARTMTVTHDSQGRLDHPNRFNHFTQALCCQSFSVGEHYWEVDVGGACFLGMGDASWCLEKHCHHFSVSHGGVETSLLMTEPPQRVGVHLHWDRGLLEFYRTDTMELLYETHQPFTDPLYPVLGVWGLTESVRILTPHDS</sequence>
<dbReference type="Pfam" id="PF13765">
    <property type="entry name" value="PRY"/>
    <property type="match status" value="1"/>
</dbReference>
<keyword evidence="3" id="KW-0862">Zinc</keyword>
<dbReference type="SMART" id="SM00589">
    <property type="entry name" value="PRY"/>
    <property type="match status" value="1"/>
</dbReference>
<dbReference type="PANTHER" id="PTHR25465:SF31">
    <property type="entry name" value="RING-TYPE DOMAIN-CONTAINING PROTEIN"/>
    <property type="match status" value="1"/>
</dbReference>
<dbReference type="InterPro" id="IPR001870">
    <property type="entry name" value="B30.2/SPRY"/>
</dbReference>
<organism evidence="5">
    <name type="scientific">Petromyzon marinus</name>
    <name type="common">Sea lamprey</name>
    <dbReference type="NCBI Taxonomy" id="7757"/>
    <lineage>
        <taxon>Eukaryota</taxon>
        <taxon>Metazoa</taxon>
        <taxon>Chordata</taxon>
        <taxon>Craniata</taxon>
        <taxon>Vertebrata</taxon>
        <taxon>Cyclostomata</taxon>
        <taxon>Hyperoartia</taxon>
        <taxon>Petromyzontiformes</taxon>
        <taxon>Petromyzontidae</taxon>
        <taxon>Petromyzon</taxon>
    </lineage>
</organism>
<dbReference type="SUPFAM" id="SSF49899">
    <property type="entry name" value="Concanavalin A-like lectins/glucanases"/>
    <property type="match status" value="1"/>
</dbReference>
<dbReference type="Gene3D" id="2.60.120.920">
    <property type="match status" value="1"/>
</dbReference>
<keyword evidence="2" id="KW-0863">Zinc-finger</keyword>
<evidence type="ECO:0000259" key="4">
    <source>
        <dbReference type="PROSITE" id="PS50188"/>
    </source>
</evidence>
<feature type="domain" description="B30.2/SPRY" evidence="4">
    <location>
        <begin position="1"/>
        <end position="155"/>
    </location>
</feature>
<protein>
    <recommendedName>
        <fullName evidence="4">B30.2/SPRY domain-containing protein</fullName>
    </recommendedName>
</protein>
<dbReference type="STRING" id="7757.ENSPMAP00000007691"/>
<dbReference type="PANTHER" id="PTHR25465">
    <property type="entry name" value="B-BOX DOMAIN CONTAINING"/>
    <property type="match status" value="1"/>
</dbReference>
<dbReference type="PROSITE" id="PS50188">
    <property type="entry name" value="B302_SPRY"/>
    <property type="match status" value="1"/>
</dbReference>
<dbReference type="GeneTree" id="ENSGT01030000234583"/>
<dbReference type="InterPro" id="IPR043136">
    <property type="entry name" value="B30.2/SPRY_sf"/>
</dbReference>
<evidence type="ECO:0000256" key="2">
    <source>
        <dbReference type="ARBA" id="ARBA00022771"/>
    </source>
</evidence>
<dbReference type="InterPro" id="IPR051051">
    <property type="entry name" value="E3_ubiq-ligase_TRIM/RNF"/>
</dbReference>
<dbReference type="GO" id="GO:0005737">
    <property type="term" value="C:cytoplasm"/>
    <property type="evidence" value="ECO:0007669"/>
    <property type="project" value="UniProtKB-ARBA"/>
</dbReference>
<dbReference type="Ensembl" id="ENSPMAT00000007725.1">
    <property type="protein sequence ID" value="ENSPMAP00000007691.1"/>
    <property type="gene ID" value="ENSPMAG00000006979.1"/>
</dbReference>
<accession>S4RR55</accession>
<dbReference type="SMART" id="SM00449">
    <property type="entry name" value="SPRY"/>
    <property type="match status" value="1"/>
</dbReference>
<proteinExistence type="predicted"/>
<name>S4RR55_PETMA</name>
<reference evidence="5" key="1">
    <citation type="submission" date="2025-08" db="UniProtKB">
        <authorList>
            <consortium name="Ensembl"/>
        </authorList>
    </citation>
    <scope>IDENTIFICATION</scope>
</reference>
<evidence type="ECO:0000256" key="3">
    <source>
        <dbReference type="ARBA" id="ARBA00022833"/>
    </source>
</evidence>
<dbReference type="GO" id="GO:0008270">
    <property type="term" value="F:zinc ion binding"/>
    <property type="evidence" value="ECO:0007669"/>
    <property type="project" value="UniProtKB-KW"/>
</dbReference>
<dbReference type="HOGENOM" id="CLU_013137_7_3_1"/>
<dbReference type="InterPro" id="IPR013320">
    <property type="entry name" value="ConA-like_dom_sf"/>
</dbReference>
<evidence type="ECO:0000256" key="1">
    <source>
        <dbReference type="ARBA" id="ARBA00022723"/>
    </source>
</evidence>
<dbReference type="InterPro" id="IPR003877">
    <property type="entry name" value="SPRY_dom"/>
</dbReference>
<evidence type="ECO:0000313" key="5">
    <source>
        <dbReference type="Ensembl" id="ENSPMAP00000007691.1"/>
    </source>
</evidence>
<reference evidence="5" key="2">
    <citation type="submission" date="2025-09" db="UniProtKB">
        <authorList>
            <consortium name="Ensembl"/>
        </authorList>
    </citation>
    <scope>IDENTIFICATION</scope>
</reference>
<dbReference type="InterPro" id="IPR006574">
    <property type="entry name" value="PRY"/>
</dbReference>
<keyword evidence="1" id="KW-0479">Metal-binding</keyword>